<protein>
    <submittedName>
        <fullName evidence="1">Uncharacterized protein</fullName>
    </submittedName>
</protein>
<evidence type="ECO:0000313" key="1">
    <source>
        <dbReference type="EMBL" id="EJU21568.1"/>
    </source>
</evidence>
<dbReference type="Proteomes" id="UP000005244">
    <property type="component" value="Unassembled WGS sequence"/>
</dbReference>
<dbReference type="EMBL" id="ALNK01000027">
    <property type="protein sequence ID" value="EJU21568.1"/>
    <property type="molecule type" value="Genomic_DNA"/>
</dbReference>
<gene>
    <name evidence="1" type="ORF">HMPREF1143_0199</name>
</gene>
<comment type="caution">
    <text evidence="1">The sequence shown here is derived from an EMBL/GenBank/DDBJ whole genome shotgun (WGS) entry which is preliminary data.</text>
</comment>
<reference evidence="1 2" key="1">
    <citation type="submission" date="2012-07" db="EMBL/GenBank/DDBJ databases">
        <authorList>
            <person name="Durkin A.S."/>
            <person name="McCorrison J."/>
            <person name="Torralba M."/>
            <person name="Gillis M."/>
            <person name="Methe B."/>
            <person name="Sutton G."/>
            <person name="Nelson K.E."/>
        </authorList>
    </citation>
    <scope>NUCLEOTIDE SEQUENCE [LARGE SCALE GENOMIC DNA]</scope>
    <source>
        <strain evidence="1 2">OBRC8</strain>
    </source>
</reference>
<evidence type="ECO:0000313" key="2">
    <source>
        <dbReference type="Proteomes" id="UP000005244"/>
    </source>
</evidence>
<proteinExistence type="predicted"/>
<accession>J6HFR1</accession>
<dbReference type="RefSeq" id="WP_009531384.1">
    <property type="nucleotide sequence ID" value="NZ_ALNK01000027.1"/>
</dbReference>
<name>J6HFR1_9FIRM</name>
<keyword evidence="2" id="KW-1185">Reference proteome</keyword>
<dbReference type="AlphaFoldDB" id="J6HFR1"/>
<sequence>MKNVNERMIDNLLKQSKLLLEKSILLGEDIKTKAGADTRMLLENEKNRDEIMDKILKESEQIRKNSTQVLSNVIQIQELY</sequence>
<organism evidence="1 2">
    <name type="scientific">Peptoanaerobacter stomatis</name>
    <dbReference type="NCBI Taxonomy" id="796937"/>
    <lineage>
        <taxon>Bacteria</taxon>
        <taxon>Bacillati</taxon>
        <taxon>Bacillota</taxon>
        <taxon>Clostridia</taxon>
        <taxon>Peptostreptococcales</taxon>
        <taxon>Filifactoraceae</taxon>
        <taxon>Peptoanaerobacter</taxon>
    </lineage>
</organism>